<dbReference type="Gene3D" id="1.10.10.10">
    <property type="entry name" value="Winged helix-like DNA-binding domain superfamily/Winged helix DNA-binding domain"/>
    <property type="match status" value="1"/>
</dbReference>
<dbReference type="RefSeq" id="WP_179358150.1">
    <property type="nucleotide sequence ID" value="NZ_CP058627.1"/>
</dbReference>
<protein>
    <submittedName>
        <fullName evidence="2">HTH domain-containing protein</fullName>
    </submittedName>
</protein>
<dbReference type="InterPro" id="IPR013196">
    <property type="entry name" value="HTH_11"/>
</dbReference>
<dbReference type="InterPro" id="IPR036388">
    <property type="entry name" value="WH-like_DNA-bd_sf"/>
</dbReference>
<name>A0A7H9BJ96_9NEIS</name>
<accession>A0A7H9BJ96</accession>
<proteinExistence type="predicted"/>
<dbReference type="InterPro" id="IPR036390">
    <property type="entry name" value="WH_DNA-bd_sf"/>
</dbReference>
<dbReference type="KEGG" id="chiz:HQ393_07270"/>
<dbReference type="EMBL" id="CP058627">
    <property type="protein sequence ID" value="QLG88071.1"/>
    <property type="molecule type" value="Genomic_DNA"/>
</dbReference>
<dbReference type="SUPFAM" id="SSF46785">
    <property type="entry name" value="Winged helix' DNA-binding domain"/>
    <property type="match status" value="1"/>
</dbReference>
<dbReference type="AlphaFoldDB" id="A0A7H9BJ96"/>
<organism evidence="2 3">
    <name type="scientific">Chitinibacter bivalviorum</name>
    <dbReference type="NCBI Taxonomy" id="2739434"/>
    <lineage>
        <taxon>Bacteria</taxon>
        <taxon>Pseudomonadati</taxon>
        <taxon>Pseudomonadota</taxon>
        <taxon>Betaproteobacteria</taxon>
        <taxon>Neisseriales</taxon>
        <taxon>Chitinibacteraceae</taxon>
        <taxon>Chitinibacter</taxon>
    </lineage>
</organism>
<feature type="domain" description="Helix-turn-helix type 11" evidence="1">
    <location>
        <begin position="6"/>
        <end position="46"/>
    </location>
</feature>
<dbReference type="Proteomes" id="UP000509597">
    <property type="component" value="Chromosome"/>
</dbReference>
<gene>
    <name evidence="2" type="ORF">HQ393_07270</name>
</gene>
<keyword evidence="3" id="KW-1185">Reference proteome</keyword>
<evidence type="ECO:0000313" key="3">
    <source>
        <dbReference type="Proteomes" id="UP000509597"/>
    </source>
</evidence>
<evidence type="ECO:0000259" key="1">
    <source>
        <dbReference type="Pfam" id="PF08279"/>
    </source>
</evidence>
<sequence length="103" mass="11856">MSRAQRLLDLLQLLRQHRFPVTGAQLAAQLGISLRSLYRDIATLQAQDFTRNQPNWGYQLRFGLLQISAQDMDLIAQVMGGRLQEDCARPAQERRYPQQAVLF</sequence>
<dbReference type="Pfam" id="PF08279">
    <property type="entry name" value="HTH_11"/>
    <property type="match status" value="1"/>
</dbReference>
<evidence type="ECO:0000313" key="2">
    <source>
        <dbReference type="EMBL" id="QLG88071.1"/>
    </source>
</evidence>
<reference evidence="2 3" key="1">
    <citation type="submission" date="2020-07" db="EMBL/GenBank/DDBJ databases">
        <title>Complete genome sequence of Chitinibacter sp. 2T18.</title>
        <authorList>
            <person name="Bae J.-W."/>
            <person name="Choi J.-W."/>
        </authorList>
    </citation>
    <scope>NUCLEOTIDE SEQUENCE [LARGE SCALE GENOMIC DNA]</scope>
    <source>
        <strain evidence="2 3">2T18</strain>
    </source>
</reference>